<dbReference type="InterPro" id="IPR031424">
    <property type="entry name" value="QVR-like"/>
</dbReference>
<evidence type="ECO:0000256" key="3">
    <source>
        <dbReference type="SAM" id="Phobius"/>
    </source>
</evidence>
<dbReference type="PANTHER" id="PTHR33562">
    <property type="entry name" value="ATILLA, ISOFORM B-RELATED-RELATED"/>
    <property type="match status" value="1"/>
</dbReference>
<keyword evidence="1 4" id="KW-0732">Signal</keyword>
<feature type="transmembrane region" description="Helical" evidence="3">
    <location>
        <begin position="119"/>
        <end position="140"/>
    </location>
</feature>
<dbReference type="PROSITE" id="PS51257">
    <property type="entry name" value="PROKAR_LIPOPROTEIN"/>
    <property type="match status" value="1"/>
</dbReference>
<keyword evidence="3" id="KW-0472">Membrane</keyword>
<gene>
    <name evidence="6" type="primary">LOC106458856</name>
</gene>
<dbReference type="Pfam" id="PF17064">
    <property type="entry name" value="QVR"/>
    <property type="match status" value="1"/>
</dbReference>
<evidence type="ECO:0000256" key="4">
    <source>
        <dbReference type="SAM" id="SignalP"/>
    </source>
</evidence>
<dbReference type="RefSeq" id="XP_022240913.1">
    <property type="nucleotide sequence ID" value="XM_022385205.1"/>
</dbReference>
<evidence type="ECO:0000313" key="5">
    <source>
        <dbReference type="Proteomes" id="UP000694941"/>
    </source>
</evidence>
<dbReference type="PANTHER" id="PTHR33562:SF18">
    <property type="entry name" value="BOUDIN-RELATED"/>
    <property type="match status" value="1"/>
</dbReference>
<protein>
    <submittedName>
        <fullName evidence="6">Uncharacterized protein LOC106458856</fullName>
    </submittedName>
</protein>
<dbReference type="Proteomes" id="UP000694941">
    <property type="component" value="Unplaced"/>
</dbReference>
<dbReference type="GeneID" id="106458856"/>
<evidence type="ECO:0000313" key="6">
    <source>
        <dbReference type="RefSeq" id="XP_022240913.1"/>
    </source>
</evidence>
<sequence length="141" mass="16286">MSSKWVLCSFVNLLVVNTAFAISCYRCVSNTDMHCSEEFNQKYSQLQPQSCDDIFESQYCIKTTGIYEGEIGTKRFCSSRHHGNYCEYIRRPGDDREYRSCVYTCSVDGCNDAPSWKKWSLISILSSAFIMIVTHVLFTWC</sequence>
<feature type="signal peptide" evidence="4">
    <location>
        <begin position="1"/>
        <end position="21"/>
    </location>
</feature>
<keyword evidence="2" id="KW-0325">Glycoprotein</keyword>
<dbReference type="CDD" id="cd23590">
    <property type="entry name" value="TFP_LU_ECD_Bou"/>
    <property type="match status" value="1"/>
</dbReference>
<keyword evidence="3" id="KW-0812">Transmembrane</keyword>
<evidence type="ECO:0000256" key="1">
    <source>
        <dbReference type="ARBA" id="ARBA00022729"/>
    </source>
</evidence>
<name>A0ABM1SBA8_LIMPO</name>
<accession>A0ABM1SBA8</accession>
<organism evidence="5 6">
    <name type="scientific">Limulus polyphemus</name>
    <name type="common">Atlantic horseshoe crab</name>
    <dbReference type="NCBI Taxonomy" id="6850"/>
    <lineage>
        <taxon>Eukaryota</taxon>
        <taxon>Metazoa</taxon>
        <taxon>Ecdysozoa</taxon>
        <taxon>Arthropoda</taxon>
        <taxon>Chelicerata</taxon>
        <taxon>Merostomata</taxon>
        <taxon>Xiphosura</taxon>
        <taxon>Limulidae</taxon>
        <taxon>Limulus</taxon>
    </lineage>
</organism>
<keyword evidence="5" id="KW-1185">Reference proteome</keyword>
<keyword evidence="3" id="KW-1133">Transmembrane helix</keyword>
<feature type="chain" id="PRO_5046411287" evidence="4">
    <location>
        <begin position="22"/>
        <end position="141"/>
    </location>
</feature>
<reference evidence="6" key="1">
    <citation type="submission" date="2025-08" db="UniProtKB">
        <authorList>
            <consortium name="RefSeq"/>
        </authorList>
    </citation>
    <scope>IDENTIFICATION</scope>
    <source>
        <tissue evidence="6">Muscle</tissue>
    </source>
</reference>
<evidence type="ECO:0000256" key="2">
    <source>
        <dbReference type="ARBA" id="ARBA00023180"/>
    </source>
</evidence>
<dbReference type="InterPro" id="IPR050975">
    <property type="entry name" value="Sleep_regulator"/>
</dbReference>
<proteinExistence type="predicted"/>